<evidence type="ECO:0000313" key="2">
    <source>
        <dbReference type="Proteomes" id="UP000321306"/>
    </source>
</evidence>
<comment type="caution">
    <text evidence="1">The sequence shown here is derived from an EMBL/GenBank/DDBJ whole genome shotgun (WGS) entry which is preliminary data.</text>
</comment>
<proteinExistence type="predicted"/>
<evidence type="ECO:0000313" key="1">
    <source>
        <dbReference type="EMBL" id="GEM47491.1"/>
    </source>
</evidence>
<keyword evidence="2" id="KW-1185">Reference proteome</keyword>
<protein>
    <submittedName>
        <fullName evidence="1">Uncharacterized protein</fullName>
    </submittedName>
</protein>
<dbReference type="EMBL" id="BJXB01000013">
    <property type="protein sequence ID" value="GEM47491.1"/>
    <property type="molecule type" value="Genomic_DNA"/>
</dbReference>
<name>A0A511N4Z2_DEIC1</name>
<accession>A0A511N4Z2</accession>
<reference evidence="1 2" key="1">
    <citation type="submission" date="2019-07" db="EMBL/GenBank/DDBJ databases">
        <title>Whole genome shotgun sequence of Deinococcus cellulosilyticus NBRC 106333.</title>
        <authorList>
            <person name="Hosoyama A."/>
            <person name="Uohara A."/>
            <person name="Ohji S."/>
            <person name="Ichikawa N."/>
        </authorList>
    </citation>
    <scope>NUCLEOTIDE SEQUENCE [LARGE SCALE GENOMIC DNA]</scope>
    <source>
        <strain evidence="1 2">NBRC 106333</strain>
    </source>
</reference>
<dbReference type="Proteomes" id="UP000321306">
    <property type="component" value="Unassembled WGS sequence"/>
</dbReference>
<dbReference type="OrthoDB" id="9849950at2"/>
<gene>
    <name evidence="1" type="ORF">DC3_31260</name>
</gene>
<sequence>MQSEHSCQSASGQINGIPVQGNIRMLGTPGKASVVYGDICTSSAEDSAKLRSLEHLIYQGFCWDGEGQQSKVELPIQWASVQEEMLSFCGLVEAEDSWILNHLKSRH</sequence>
<dbReference type="RefSeq" id="WP_146885769.1">
    <property type="nucleotide sequence ID" value="NZ_BJXB01000013.1"/>
</dbReference>
<organism evidence="1 2">
    <name type="scientific">Deinococcus cellulosilyticus (strain DSM 18568 / NBRC 106333 / KACC 11606 / 5516J-15)</name>
    <dbReference type="NCBI Taxonomy" id="1223518"/>
    <lineage>
        <taxon>Bacteria</taxon>
        <taxon>Thermotogati</taxon>
        <taxon>Deinococcota</taxon>
        <taxon>Deinococci</taxon>
        <taxon>Deinococcales</taxon>
        <taxon>Deinococcaceae</taxon>
        <taxon>Deinococcus</taxon>
    </lineage>
</organism>
<dbReference type="AlphaFoldDB" id="A0A511N4Z2"/>